<feature type="compositionally biased region" description="Basic residues" evidence="1">
    <location>
        <begin position="134"/>
        <end position="145"/>
    </location>
</feature>
<protein>
    <submittedName>
        <fullName evidence="2">Uncharacterized protein</fullName>
    </submittedName>
</protein>
<keyword evidence="3" id="KW-1185">Reference proteome</keyword>
<evidence type="ECO:0000256" key="1">
    <source>
        <dbReference type="SAM" id="MobiDB-lite"/>
    </source>
</evidence>
<feature type="region of interest" description="Disordered" evidence="1">
    <location>
        <begin position="1"/>
        <end position="22"/>
    </location>
</feature>
<feature type="region of interest" description="Disordered" evidence="1">
    <location>
        <begin position="92"/>
        <end position="215"/>
    </location>
</feature>
<evidence type="ECO:0000313" key="3">
    <source>
        <dbReference type="Proteomes" id="UP000011115"/>
    </source>
</evidence>
<feature type="compositionally biased region" description="Polar residues" evidence="1">
    <location>
        <begin position="104"/>
        <end position="115"/>
    </location>
</feature>
<feature type="compositionally biased region" description="Acidic residues" evidence="1">
    <location>
        <begin position="196"/>
        <end position="208"/>
    </location>
</feature>
<feature type="region of interest" description="Disordered" evidence="1">
    <location>
        <begin position="35"/>
        <end position="72"/>
    </location>
</feature>
<dbReference type="AlphaFoldDB" id="M1DM44"/>
<name>M1DM44_SOLTU</name>
<dbReference type="Proteomes" id="UP000011115">
    <property type="component" value="Unassembled WGS sequence"/>
</dbReference>
<reference evidence="3" key="1">
    <citation type="journal article" date="2011" name="Nature">
        <title>Genome sequence and analysis of the tuber crop potato.</title>
        <authorList>
            <consortium name="The Potato Genome Sequencing Consortium"/>
        </authorList>
    </citation>
    <scope>NUCLEOTIDE SEQUENCE [LARGE SCALE GENOMIC DNA]</scope>
    <source>
        <strain evidence="3">cv. DM1-3 516 R44</strain>
    </source>
</reference>
<evidence type="ECO:0000313" key="2">
    <source>
        <dbReference type="EnsemblPlants" id="PGSC0003DMT400091224"/>
    </source>
</evidence>
<sequence length="249" mass="27706">MQAPRGNNRQAEKSTKQAGIITIPTQNTYINLDVQEPPHGLEVRDKHKGNNKGKEDFKGPAVTSIDSMLPPRTPIDTIVNIIAVEAIGVEFGHSKDSRAPATPITDQQKSGTQQFIDKRQHQSRFNNKSGDRLSKKKRGAIKKRLQQSAGQDSDGTGTGKQTEAQVSHKDQTLLETSQNVDEQDPNIINKGKLTPDDYEAINYDDEMDPGNQFIDESDVDREDTMHHTGQVFGSTFQDKCPDVQRITEQ</sequence>
<dbReference type="Gramene" id="PGSC0003DMT400091224">
    <property type="protein sequence ID" value="PGSC0003DMT400091224"/>
    <property type="gene ID" value="PGSC0003DMG400040795"/>
</dbReference>
<dbReference type="InParanoid" id="M1DM44"/>
<organism evidence="2 3">
    <name type="scientific">Solanum tuberosum</name>
    <name type="common">Potato</name>
    <dbReference type="NCBI Taxonomy" id="4113"/>
    <lineage>
        <taxon>Eukaryota</taxon>
        <taxon>Viridiplantae</taxon>
        <taxon>Streptophyta</taxon>
        <taxon>Embryophyta</taxon>
        <taxon>Tracheophyta</taxon>
        <taxon>Spermatophyta</taxon>
        <taxon>Magnoliopsida</taxon>
        <taxon>eudicotyledons</taxon>
        <taxon>Gunneridae</taxon>
        <taxon>Pentapetalae</taxon>
        <taxon>asterids</taxon>
        <taxon>lamiids</taxon>
        <taxon>Solanales</taxon>
        <taxon>Solanaceae</taxon>
        <taxon>Solanoideae</taxon>
        <taxon>Solaneae</taxon>
        <taxon>Solanum</taxon>
    </lineage>
</organism>
<dbReference type="HOGENOM" id="CLU_1117324_0_0_1"/>
<feature type="compositionally biased region" description="Polar residues" evidence="1">
    <location>
        <begin position="146"/>
        <end position="165"/>
    </location>
</feature>
<accession>M1DM44</accession>
<dbReference type="PaxDb" id="4113-PGSC0003DMT400091224"/>
<proteinExistence type="predicted"/>
<dbReference type="EnsemblPlants" id="PGSC0003DMT400091224">
    <property type="protein sequence ID" value="PGSC0003DMT400091224"/>
    <property type="gene ID" value="PGSC0003DMG400040795"/>
</dbReference>
<reference evidence="2" key="2">
    <citation type="submission" date="2015-06" db="UniProtKB">
        <authorList>
            <consortium name="EnsemblPlants"/>
        </authorList>
    </citation>
    <scope>IDENTIFICATION</scope>
    <source>
        <strain evidence="2">DM1-3 516 R44</strain>
    </source>
</reference>